<gene>
    <name evidence="2" type="ORF">DVG78_18310</name>
</gene>
<keyword evidence="3" id="KW-1185">Reference proteome</keyword>
<name>A0A369IA34_9BACT</name>
<dbReference type="SUPFAM" id="SSF55729">
    <property type="entry name" value="Acyl-CoA N-acyltransferases (Nat)"/>
    <property type="match status" value="1"/>
</dbReference>
<dbReference type="InterPro" id="IPR016181">
    <property type="entry name" value="Acyl_CoA_acyltransferase"/>
</dbReference>
<dbReference type="Pfam" id="PF00583">
    <property type="entry name" value="Acetyltransf_1"/>
    <property type="match status" value="1"/>
</dbReference>
<reference evidence="2 3" key="1">
    <citation type="submission" date="2018-07" db="EMBL/GenBank/DDBJ databases">
        <title>Genome analysis of Runella aurantiaca.</title>
        <authorList>
            <person name="Yang X."/>
        </authorList>
    </citation>
    <scope>NUCLEOTIDE SEQUENCE [LARGE SCALE GENOMIC DNA]</scope>
    <source>
        <strain evidence="2 3">YX9</strain>
    </source>
</reference>
<feature type="domain" description="N-acetyltransferase" evidence="1">
    <location>
        <begin position="6"/>
        <end position="148"/>
    </location>
</feature>
<sequence>MIEYKTFINQLPEAVLEAVLTLHFQVFDGQERPQLIGEINETSHLLTLVAYENDDAVGYKMGYRRKEGHFYSWLGCVLPTHRGQGIAGHLMELQHEWCRANGYHTVRTMTYNKWRNMLILNLKHNFNIVGILTDNAGAPKIVLEKSLN</sequence>
<evidence type="ECO:0000313" key="2">
    <source>
        <dbReference type="EMBL" id="RDB04393.1"/>
    </source>
</evidence>
<accession>A0A369IA34</accession>
<proteinExistence type="predicted"/>
<dbReference type="RefSeq" id="WP_114462498.1">
    <property type="nucleotide sequence ID" value="NZ_QPIW01000016.1"/>
</dbReference>
<dbReference type="CDD" id="cd04301">
    <property type="entry name" value="NAT_SF"/>
    <property type="match status" value="1"/>
</dbReference>
<dbReference type="InterPro" id="IPR000182">
    <property type="entry name" value="GNAT_dom"/>
</dbReference>
<comment type="caution">
    <text evidence="2">The sequence shown here is derived from an EMBL/GenBank/DDBJ whole genome shotgun (WGS) entry which is preliminary data.</text>
</comment>
<evidence type="ECO:0000259" key="1">
    <source>
        <dbReference type="PROSITE" id="PS51186"/>
    </source>
</evidence>
<dbReference type="Gene3D" id="3.40.630.30">
    <property type="match status" value="1"/>
</dbReference>
<dbReference type="OrthoDB" id="9812289at2"/>
<evidence type="ECO:0000313" key="3">
    <source>
        <dbReference type="Proteomes" id="UP000253141"/>
    </source>
</evidence>
<dbReference type="EMBL" id="QPIW01000016">
    <property type="protein sequence ID" value="RDB04393.1"/>
    <property type="molecule type" value="Genomic_DNA"/>
</dbReference>
<keyword evidence="2" id="KW-0808">Transferase</keyword>
<dbReference type="GO" id="GO:0016747">
    <property type="term" value="F:acyltransferase activity, transferring groups other than amino-acyl groups"/>
    <property type="evidence" value="ECO:0007669"/>
    <property type="project" value="InterPro"/>
</dbReference>
<protein>
    <submittedName>
        <fullName evidence="2">N-acetyltransferase</fullName>
    </submittedName>
</protein>
<dbReference type="AlphaFoldDB" id="A0A369IA34"/>
<organism evidence="2 3">
    <name type="scientific">Runella aurantiaca</name>
    <dbReference type="NCBI Taxonomy" id="2282308"/>
    <lineage>
        <taxon>Bacteria</taxon>
        <taxon>Pseudomonadati</taxon>
        <taxon>Bacteroidota</taxon>
        <taxon>Cytophagia</taxon>
        <taxon>Cytophagales</taxon>
        <taxon>Spirosomataceae</taxon>
        <taxon>Runella</taxon>
    </lineage>
</organism>
<dbReference type="Proteomes" id="UP000253141">
    <property type="component" value="Unassembled WGS sequence"/>
</dbReference>
<dbReference type="PROSITE" id="PS51186">
    <property type="entry name" value="GNAT"/>
    <property type="match status" value="1"/>
</dbReference>